<evidence type="ECO:0000313" key="1">
    <source>
        <dbReference type="EMBL" id="KAJ3559978.1"/>
    </source>
</evidence>
<proteinExistence type="predicted"/>
<evidence type="ECO:0000313" key="2">
    <source>
        <dbReference type="Proteomes" id="UP001148662"/>
    </source>
</evidence>
<reference evidence="1" key="1">
    <citation type="submission" date="2022-07" db="EMBL/GenBank/DDBJ databases">
        <title>Genome Sequence of Phlebia brevispora.</title>
        <authorList>
            <person name="Buettner E."/>
        </authorList>
    </citation>
    <scope>NUCLEOTIDE SEQUENCE</scope>
    <source>
        <strain evidence="1">MPL23</strain>
    </source>
</reference>
<sequence length="361" mass="41261">MDTNVKNLSMFELARIARTQRDLRGLVNEELRVRHHRMLSHFMEDPDAFMAALKRIEAVLSGSFVGRYLQGEYDHARSDLDIYVPYQGFDAMKTYLTIFEGYIEDVKEAFRRRSRARAVQVRLNIAARLVLDHEGDVLDEPDPDFDEPPYTRSPVDAGITEVATLRKGDRKIDVVRNQSTSALYAITRFWSTLQMNYIGAHGFCCAYPSLTSQRVGIINPLVMTSEGVPRRYILPLIEKYSQRGYAFHDHWYMHIGHGCRDNHLHVLCPTKRHSFEDQYAFYGAFGSATRSSRFDSVKGASASEWKVGWRLGGSHQAGGFRCAHSARAWHSVTGEGERRSQYQQMVEMVVNVRDLGVLEAL</sequence>
<dbReference type="EMBL" id="JANHOG010000001">
    <property type="protein sequence ID" value="KAJ3559978.1"/>
    <property type="molecule type" value="Genomic_DNA"/>
</dbReference>
<gene>
    <name evidence="1" type="ORF">NM688_g10</name>
</gene>
<name>A0ACC1TFN8_9APHY</name>
<protein>
    <submittedName>
        <fullName evidence="1">Uncharacterized protein</fullName>
    </submittedName>
</protein>
<keyword evidence="2" id="KW-1185">Reference proteome</keyword>
<organism evidence="1 2">
    <name type="scientific">Phlebia brevispora</name>
    <dbReference type="NCBI Taxonomy" id="194682"/>
    <lineage>
        <taxon>Eukaryota</taxon>
        <taxon>Fungi</taxon>
        <taxon>Dikarya</taxon>
        <taxon>Basidiomycota</taxon>
        <taxon>Agaricomycotina</taxon>
        <taxon>Agaricomycetes</taxon>
        <taxon>Polyporales</taxon>
        <taxon>Meruliaceae</taxon>
        <taxon>Phlebia</taxon>
    </lineage>
</organism>
<dbReference type="Proteomes" id="UP001148662">
    <property type="component" value="Unassembled WGS sequence"/>
</dbReference>
<accession>A0ACC1TFN8</accession>
<comment type="caution">
    <text evidence="1">The sequence shown here is derived from an EMBL/GenBank/DDBJ whole genome shotgun (WGS) entry which is preliminary data.</text>
</comment>